<comment type="caution">
    <text evidence="6">The sequence shown here is derived from an EMBL/GenBank/DDBJ whole genome shotgun (WGS) entry which is preliminary data.</text>
</comment>
<evidence type="ECO:0000259" key="5">
    <source>
        <dbReference type="SMART" id="SM01228"/>
    </source>
</evidence>
<dbReference type="InterPro" id="IPR047001">
    <property type="entry name" value="MnmG_C_subdom"/>
</dbReference>
<reference evidence="7" key="1">
    <citation type="journal article" date="2015" name="PLoS Genet.">
        <title>Genome Sequence and Transcriptome Analyses of Chrysochromulina tobin: Metabolic Tools for Enhanced Algal Fitness in the Prominent Order Prymnesiales (Haptophyceae).</title>
        <authorList>
            <person name="Hovde B.T."/>
            <person name="Deodato C.R."/>
            <person name="Hunsperger H.M."/>
            <person name="Ryken S.A."/>
            <person name="Yost W."/>
            <person name="Jha R.K."/>
            <person name="Patterson J."/>
            <person name="Monnat R.J. Jr."/>
            <person name="Barlow S.B."/>
            <person name="Starkenburg S.R."/>
            <person name="Cattolico R.A."/>
        </authorList>
    </citation>
    <scope>NUCLEOTIDE SEQUENCE</scope>
    <source>
        <strain evidence="7">CCMP291</strain>
    </source>
</reference>
<gene>
    <name evidence="6" type="ORF">Ctob_010549</name>
</gene>
<dbReference type="AlphaFoldDB" id="A0A0M0K670"/>
<evidence type="ECO:0000256" key="4">
    <source>
        <dbReference type="ARBA" id="ARBA00022827"/>
    </source>
</evidence>
<comment type="similarity">
    <text evidence="2">Belongs to the MnmG family.</text>
</comment>
<dbReference type="PANTHER" id="PTHR11806:SF0">
    <property type="entry name" value="PROTEIN MTO1 HOMOLOG, MITOCHONDRIAL"/>
    <property type="match status" value="1"/>
</dbReference>
<evidence type="ECO:0000313" key="6">
    <source>
        <dbReference type="EMBL" id="KOO33883.1"/>
    </source>
</evidence>
<dbReference type="InterPro" id="IPR002218">
    <property type="entry name" value="MnmG-rel"/>
</dbReference>
<dbReference type="SUPFAM" id="SSF51905">
    <property type="entry name" value="FAD/NAD(P)-binding domain"/>
    <property type="match status" value="1"/>
</dbReference>
<protein>
    <submittedName>
        <fullName evidence="6">tRNA uridine 5-carboxymethylaminomethyl modification enzyme</fullName>
    </submittedName>
</protein>
<dbReference type="GO" id="GO:0050660">
    <property type="term" value="F:flavin adenine dinucleotide binding"/>
    <property type="evidence" value="ECO:0007669"/>
    <property type="project" value="InterPro"/>
</dbReference>
<dbReference type="InterPro" id="IPR026904">
    <property type="entry name" value="MnmG_C"/>
</dbReference>
<dbReference type="HAMAP" id="MF_00129">
    <property type="entry name" value="MnmG_GidA"/>
    <property type="match status" value="1"/>
</dbReference>
<comment type="cofactor">
    <cofactor evidence="1">
        <name>FAD</name>
        <dbReference type="ChEBI" id="CHEBI:57692"/>
    </cofactor>
</comment>
<dbReference type="FunFam" id="3.50.50.60:FF:000082">
    <property type="entry name" value="protein MTO1 homolog, mitochondrial isoform X1"/>
    <property type="match status" value="1"/>
</dbReference>
<dbReference type="InterPro" id="IPR049312">
    <property type="entry name" value="GIDA_C_N"/>
</dbReference>
<organism evidence="6 7">
    <name type="scientific">Chrysochromulina tobinii</name>
    <dbReference type="NCBI Taxonomy" id="1460289"/>
    <lineage>
        <taxon>Eukaryota</taxon>
        <taxon>Haptista</taxon>
        <taxon>Haptophyta</taxon>
        <taxon>Prymnesiophyceae</taxon>
        <taxon>Prymnesiales</taxon>
        <taxon>Chrysochromulinaceae</taxon>
        <taxon>Chrysochromulina</taxon>
    </lineage>
</organism>
<evidence type="ECO:0000256" key="3">
    <source>
        <dbReference type="ARBA" id="ARBA00022630"/>
    </source>
</evidence>
<dbReference type="SMART" id="SM01228">
    <property type="entry name" value="GIDA_assoc_3"/>
    <property type="match status" value="1"/>
</dbReference>
<sequence>MISSAVRGHGGSDKGAALLALFTIPSSAVDVIVVGGGHAGVEAAAAAARAGAATVLVTQRIDTIGEMSCNPSIGGIGKGHLVREVDALDGIMGRAIDQGGIHFRMLNRRKGPAVQGPRAQADRELYRAAVREAILAVPGLRVHEASVEDLIVERLPDGSSRVGGIVTGDGERLLAPRVVLTTGTFLRGVVHVGRTSRPAGRFTRAKNSERSDEIEPPATALATTLHELGLPLGRLKTGTPARLDGATIDYSKLEAQPSEDPAIPFSYMNEGGTVAQAHRLITCHKTYTTAATHDIVRSNRAKLPAYESGGGKGAGPRYCPSLFSKVERFPQRESHIVWLEPEGLSCHTSLVYPNGISSAFELDVQQQIIASIPGLEHTRIVQPAYDVEYDYVDPRCLTHALEVRQCAGLHLAGQIIGTTGYEEAASLGVVAGANAALAALGKPPLLISRDQGYLGVLVDDLVGRGTQEPYRMFTSRAEYRLLLRADNADTRLTELGRQAGLVGDERYEMLRRKVSAIETGLHSLRSFSLPNKEWAERGFAVKPSGEKRSAEEILSVPNAALEAVELAMAEVPHGWKEGQQPGGAPLPALGRESVEISVKYAKYLERQEKEVERISVNGHARIPGDFDYAAIPCLSTEEVEKLTKRQPATLKDAGDIPGITPKALLYVYSTLSKRRRPELGEPSEAELV</sequence>
<dbReference type="PANTHER" id="PTHR11806">
    <property type="entry name" value="GLUCOSE INHIBITED DIVISION PROTEIN A"/>
    <property type="match status" value="1"/>
</dbReference>
<dbReference type="GO" id="GO:0005737">
    <property type="term" value="C:cytoplasm"/>
    <property type="evidence" value="ECO:0007669"/>
    <property type="project" value="UniProtKB-ARBA"/>
</dbReference>
<evidence type="ECO:0000256" key="1">
    <source>
        <dbReference type="ARBA" id="ARBA00001974"/>
    </source>
</evidence>
<keyword evidence="4" id="KW-0274">FAD</keyword>
<accession>A0A0M0K670</accession>
<dbReference type="Gene3D" id="1.10.150.570">
    <property type="entry name" value="GidA associated domain, C-terminal subdomain"/>
    <property type="match status" value="1"/>
</dbReference>
<evidence type="ECO:0000256" key="2">
    <source>
        <dbReference type="ARBA" id="ARBA00007653"/>
    </source>
</evidence>
<dbReference type="InterPro" id="IPR036188">
    <property type="entry name" value="FAD/NAD-bd_sf"/>
</dbReference>
<dbReference type="GO" id="GO:0030488">
    <property type="term" value="P:tRNA methylation"/>
    <property type="evidence" value="ECO:0007669"/>
    <property type="project" value="TreeGrafter"/>
</dbReference>
<name>A0A0M0K670_9EUKA</name>
<dbReference type="EMBL" id="JWZX01001394">
    <property type="protein sequence ID" value="KOO33883.1"/>
    <property type="molecule type" value="Genomic_DNA"/>
</dbReference>
<proteinExistence type="inferred from homology"/>
<dbReference type="Pfam" id="PF13932">
    <property type="entry name" value="SAM_GIDA_C"/>
    <property type="match status" value="1"/>
</dbReference>
<keyword evidence="3" id="KW-0285">Flavoprotein</keyword>
<dbReference type="Gene3D" id="1.10.10.1800">
    <property type="entry name" value="tRNA uridine 5-carboxymethylaminomethyl modification enzyme MnmG/GidA"/>
    <property type="match status" value="1"/>
</dbReference>
<dbReference type="InterPro" id="IPR004416">
    <property type="entry name" value="MnmG"/>
</dbReference>
<dbReference type="Proteomes" id="UP000037460">
    <property type="component" value="Unassembled WGS sequence"/>
</dbReference>
<feature type="domain" description="tRNA uridine 5-carboxymethylaminomethyl modification enzyme C-terminal subdomain" evidence="5">
    <location>
        <begin position="598"/>
        <end position="669"/>
    </location>
</feature>
<dbReference type="NCBIfam" id="TIGR00136">
    <property type="entry name" value="mnmG_gidA"/>
    <property type="match status" value="1"/>
</dbReference>
<dbReference type="GO" id="GO:0002098">
    <property type="term" value="P:tRNA wobble uridine modification"/>
    <property type="evidence" value="ECO:0007669"/>
    <property type="project" value="InterPro"/>
</dbReference>
<evidence type="ECO:0000313" key="7">
    <source>
        <dbReference type="Proteomes" id="UP000037460"/>
    </source>
</evidence>
<dbReference type="OrthoDB" id="3329at2759"/>
<keyword evidence="7" id="KW-1185">Reference proteome</keyword>
<dbReference type="InterPro" id="IPR040131">
    <property type="entry name" value="MnmG_N"/>
</dbReference>
<dbReference type="Pfam" id="PF01134">
    <property type="entry name" value="GIDA"/>
    <property type="match status" value="1"/>
</dbReference>
<dbReference type="InterPro" id="IPR044920">
    <property type="entry name" value="MnmG_C_subdom_sf"/>
</dbReference>
<dbReference type="FunFam" id="3.50.50.60:FF:000002">
    <property type="entry name" value="tRNA uridine 5-carboxymethylaminomethyl modification enzyme MnmG"/>
    <property type="match status" value="1"/>
</dbReference>
<dbReference type="Pfam" id="PF21680">
    <property type="entry name" value="GIDA_C_1st"/>
    <property type="match status" value="1"/>
</dbReference>
<dbReference type="Gene3D" id="3.50.50.60">
    <property type="entry name" value="FAD/NAD(P)-binding domain"/>
    <property type="match status" value="2"/>
</dbReference>